<keyword evidence="3" id="KW-1185">Reference proteome</keyword>
<keyword evidence="1" id="KW-0812">Transmembrane</keyword>
<keyword evidence="1" id="KW-0472">Membrane</keyword>
<keyword evidence="1" id="KW-1133">Transmembrane helix</keyword>
<evidence type="ECO:0000256" key="1">
    <source>
        <dbReference type="SAM" id="Phobius"/>
    </source>
</evidence>
<proteinExistence type="predicted"/>
<protein>
    <submittedName>
        <fullName evidence="2">Uncharacterized protein</fullName>
    </submittedName>
</protein>
<evidence type="ECO:0000313" key="2">
    <source>
        <dbReference type="EMBL" id="GKV22981.1"/>
    </source>
</evidence>
<name>A0AAV5KEL9_9ROSI</name>
<dbReference type="EMBL" id="BPVZ01000061">
    <property type="protein sequence ID" value="GKV22981.1"/>
    <property type="molecule type" value="Genomic_DNA"/>
</dbReference>
<dbReference type="AlphaFoldDB" id="A0AAV5KEL9"/>
<sequence length="48" mass="5184">MFSFLDKFRRHHIASILSAGILPILLLILPVAGEGGQDPDHLCAGIDD</sequence>
<comment type="caution">
    <text evidence="2">The sequence shown here is derived from an EMBL/GenBank/DDBJ whole genome shotgun (WGS) entry which is preliminary data.</text>
</comment>
<accession>A0AAV5KEL9</accession>
<evidence type="ECO:0000313" key="3">
    <source>
        <dbReference type="Proteomes" id="UP001054252"/>
    </source>
</evidence>
<feature type="transmembrane region" description="Helical" evidence="1">
    <location>
        <begin position="12"/>
        <end position="32"/>
    </location>
</feature>
<gene>
    <name evidence="2" type="ORF">SLEP1_g32775</name>
</gene>
<dbReference type="Proteomes" id="UP001054252">
    <property type="component" value="Unassembled WGS sequence"/>
</dbReference>
<reference evidence="2 3" key="1">
    <citation type="journal article" date="2021" name="Commun. Biol.">
        <title>The genome of Shorea leprosula (Dipterocarpaceae) highlights the ecological relevance of drought in aseasonal tropical rainforests.</title>
        <authorList>
            <person name="Ng K.K.S."/>
            <person name="Kobayashi M.J."/>
            <person name="Fawcett J.A."/>
            <person name="Hatakeyama M."/>
            <person name="Paape T."/>
            <person name="Ng C.H."/>
            <person name="Ang C.C."/>
            <person name="Tnah L.H."/>
            <person name="Lee C.T."/>
            <person name="Nishiyama T."/>
            <person name="Sese J."/>
            <person name="O'Brien M.J."/>
            <person name="Copetti D."/>
            <person name="Mohd Noor M.I."/>
            <person name="Ong R.C."/>
            <person name="Putra M."/>
            <person name="Sireger I.Z."/>
            <person name="Indrioko S."/>
            <person name="Kosugi Y."/>
            <person name="Izuno A."/>
            <person name="Isagi Y."/>
            <person name="Lee S.L."/>
            <person name="Shimizu K.K."/>
        </authorList>
    </citation>
    <scope>NUCLEOTIDE SEQUENCE [LARGE SCALE GENOMIC DNA]</scope>
    <source>
        <strain evidence="2">214</strain>
    </source>
</reference>
<organism evidence="2 3">
    <name type="scientific">Rubroshorea leprosula</name>
    <dbReference type="NCBI Taxonomy" id="152421"/>
    <lineage>
        <taxon>Eukaryota</taxon>
        <taxon>Viridiplantae</taxon>
        <taxon>Streptophyta</taxon>
        <taxon>Embryophyta</taxon>
        <taxon>Tracheophyta</taxon>
        <taxon>Spermatophyta</taxon>
        <taxon>Magnoliopsida</taxon>
        <taxon>eudicotyledons</taxon>
        <taxon>Gunneridae</taxon>
        <taxon>Pentapetalae</taxon>
        <taxon>rosids</taxon>
        <taxon>malvids</taxon>
        <taxon>Malvales</taxon>
        <taxon>Dipterocarpaceae</taxon>
        <taxon>Rubroshorea</taxon>
    </lineage>
</organism>